<reference evidence="2 3" key="1">
    <citation type="submission" date="2018-10" db="EMBL/GenBank/DDBJ databases">
        <title>Genomic Encyclopedia of Type Strains, Phase IV (KMG-IV): sequencing the most valuable type-strain genomes for metagenomic binning, comparative biology and taxonomic classification.</title>
        <authorList>
            <person name="Goeker M."/>
        </authorList>
    </citation>
    <scope>NUCLEOTIDE SEQUENCE [LARGE SCALE GENOMIC DNA]</scope>
    <source>
        <strain evidence="2 3">DSM 4734</strain>
    </source>
</reference>
<dbReference type="EMBL" id="RBIM01000007">
    <property type="protein sequence ID" value="RKQ95272.1"/>
    <property type="molecule type" value="Genomic_DNA"/>
</dbReference>
<feature type="transmembrane region" description="Helical" evidence="1">
    <location>
        <begin position="84"/>
        <end position="107"/>
    </location>
</feature>
<keyword evidence="1" id="KW-1133">Transmembrane helix</keyword>
<keyword evidence="1" id="KW-0472">Membrane</keyword>
<organism evidence="2 3">
    <name type="scientific">Maricaulis maris</name>
    <dbReference type="NCBI Taxonomy" id="74318"/>
    <lineage>
        <taxon>Bacteria</taxon>
        <taxon>Pseudomonadati</taxon>
        <taxon>Pseudomonadota</taxon>
        <taxon>Alphaproteobacteria</taxon>
        <taxon>Maricaulales</taxon>
        <taxon>Maricaulaceae</taxon>
        <taxon>Maricaulis</taxon>
    </lineage>
</organism>
<sequence>MMTEERFFRILEVYGADPARWPDDERAAAQAFAASHRAGVLEATSDEMVLDELLDRLVEPVIEAPLLERRLLAQLPVPTGLPAWMAPSAIAAALLVGVFAGFASGALTGTGADTDMIYADAFTGYEQDWVDWLGEDA</sequence>
<accession>A0A495D173</accession>
<evidence type="ECO:0000313" key="2">
    <source>
        <dbReference type="EMBL" id="RKQ95272.1"/>
    </source>
</evidence>
<protein>
    <submittedName>
        <fullName evidence="2">Uncharacterized protein</fullName>
    </submittedName>
</protein>
<keyword evidence="1" id="KW-0812">Transmembrane</keyword>
<dbReference type="Proteomes" id="UP000273675">
    <property type="component" value="Unassembled WGS sequence"/>
</dbReference>
<dbReference type="AlphaFoldDB" id="A0A495D173"/>
<gene>
    <name evidence="2" type="ORF">C7435_2961</name>
</gene>
<comment type="caution">
    <text evidence="2">The sequence shown here is derived from an EMBL/GenBank/DDBJ whole genome shotgun (WGS) entry which is preliminary data.</text>
</comment>
<proteinExistence type="predicted"/>
<evidence type="ECO:0000313" key="3">
    <source>
        <dbReference type="Proteomes" id="UP000273675"/>
    </source>
</evidence>
<evidence type="ECO:0000256" key="1">
    <source>
        <dbReference type="SAM" id="Phobius"/>
    </source>
</evidence>
<name>A0A495D173_9PROT</name>